<comment type="caution">
    <text evidence="5">Lacks conserved residue(s) required for the propagation of feature annotation.</text>
</comment>
<feature type="domain" description="CUB" evidence="7">
    <location>
        <begin position="15"/>
        <end position="126"/>
    </location>
</feature>
<dbReference type="InterPro" id="IPR000859">
    <property type="entry name" value="CUB_dom"/>
</dbReference>
<feature type="signal peptide" evidence="6">
    <location>
        <begin position="1"/>
        <end position="17"/>
    </location>
</feature>
<evidence type="ECO:0000256" key="5">
    <source>
        <dbReference type="PROSITE-ProRule" id="PRU00059"/>
    </source>
</evidence>
<organism evidence="8 9">
    <name type="scientific">Sinocyclocheilus rhinocerous</name>
    <dbReference type="NCBI Taxonomy" id="307959"/>
    <lineage>
        <taxon>Eukaryota</taxon>
        <taxon>Metazoa</taxon>
        <taxon>Chordata</taxon>
        <taxon>Craniata</taxon>
        <taxon>Vertebrata</taxon>
        <taxon>Euteleostomi</taxon>
        <taxon>Actinopterygii</taxon>
        <taxon>Neopterygii</taxon>
        <taxon>Teleostei</taxon>
        <taxon>Ostariophysi</taxon>
        <taxon>Cypriniformes</taxon>
        <taxon>Cyprinidae</taxon>
        <taxon>Cyprininae</taxon>
        <taxon>Sinocyclocheilus</taxon>
    </lineage>
</organism>
<dbReference type="PANTHER" id="PTHR24254:SF6">
    <property type="entry name" value="CUBILIN"/>
    <property type="match status" value="1"/>
</dbReference>
<evidence type="ECO:0000259" key="7">
    <source>
        <dbReference type="PROSITE" id="PS01180"/>
    </source>
</evidence>
<keyword evidence="3" id="KW-1015">Disulfide bond</keyword>
<evidence type="ECO:0000313" key="9">
    <source>
        <dbReference type="Proteomes" id="UP000472270"/>
    </source>
</evidence>
<dbReference type="AlphaFoldDB" id="A0A673JHE2"/>
<dbReference type="FunFam" id="2.60.120.290:FF:000013">
    <property type="entry name" value="Membrane frizzled-related protein"/>
    <property type="match status" value="1"/>
</dbReference>
<evidence type="ECO:0000256" key="1">
    <source>
        <dbReference type="ARBA" id="ARBA00022729"/>
    </source>
</evidence>
<dbReference type="SMART" id="SM00042">
    <property type="entry name" value="CUB"/>
    <property type="match status" value="1"/>
</dbReference>
<protein>
    <recommendedName>
        <fullName evidence="7">CUB domain-containing protein</fullName>
    </recommendedName>
</protein>
<reference evidence="8" key="2">
    <citation type="submission" date="2025-09" db="UniProtKB">
        <authorList>
            <consortium name="Ensembl"/>
        </authorList>
    </citation>
    <scope>IDENTIFICATION</scope>
</reference>
<accession>A0A673JHE2</accession>
<evidence type="ECO:0000313" key="8">
    <source>
        <dbReference type="Ensembl" id="ENSSRHP00000053274.1"/>
    </source>
</evidence>
<dbReference type="Proteomes" id="UP000472270">
    <property type="component" value="Unassembled WGS sequence"/>
</dbReference>
<dbReference type="InterPro" id="IPR035914">
    <property type="entry name" value="Sperma_CUB_dom_sf"/>
</dbReference>
<name>A0A673JHE2_9TELE</name>
<dbReference type="SUPFAM" id="SSF49854">
    <property type="entry name" value="Spermadhesin, CUB domain"/>
    <property type="match status" value="1"/>
</dbReference>
<dbReference type="Gene3D" id="2.60.120.290">
    <property type="entry name" value="Spermadhesin, CUB domain"/>
    <property type="match status" value="1"/>
</dbReference>
<keyword evidence="4" id="KW-0325">Glycoprotein</keyword>
<feature type="chain" id="PRO_5025690464" description="CUB domain-containing protein" evidence="6">
    <location>
        <begin position="18"/>
        <end position="188"/>
    </location>
</feature>
<evidence type="ECO:0000256" key="4">
    <source>
        <dbReference type="ARBA" id="ARBA00023180"/>
    </source>
</evidence>
<sequence length="188" mass="21306">VLLIFLIYCYFFLLCGGELTNTYGDIKSPGYPGNYPPNRDCYWMVNVNPGLLITFAFGTLSLEHHDNCNFDYLEVKLVTSWIHFKGVFCAYVLKSPILSTTNGLWIRFKSDSSVSRAGFRAMYELGETLKPPFLCKCNAQSQPSNACLHKNKTMIKQHCGMQNHILCEQPLTVYLTSCVLSKIKHNIG</sequence>
<gene>
    <name evidence="8" type="primary">cubn</name>
</gene>
<dbReference type="InterPro" id="IPR051659">
    <property type="entry name" value="Serine_Protease_S1-Domain"/>
</dbReference>
<keyword evidence="2" id="KW-0677">Repeat</keyword>
<evidence type="ECO:0000256" key="6">
    <source>
        <dbReference type="SAM" id="SignalP"/>
    </source>
</evidence>
<reference evidence="8" key="1">
    <citation type="submission" date="2025-08" db="UniProtKB">
        <authorList>
            <consortium name="Ensembl"/>
        </authorList>
    </citation>
    <scope>IDENTIFICATION</scope>
</reference>
<dbReference type="Ensembl" id="ENSSRHT00000054770.1">
    <property type="protein sequence ID" value="ENSSRHP00000053274.1"/>
    <property type="gene ID" value="ENSSRHG00000026781.1"/>
</dbReference>
<keyword evidence="9" id="KW-1185">Reference proteome</keyword>
<dbReference type="CDD" id="cd00041">
    <property type="entry name" value="CUB"/>
    <property type="match status" value="1"/>
</dbReference>
<dbReference type="Pfam" id="PF00431">
    <property type="entry name" value="CUB"/>
    <property type="match status" value="1"/>
</dbReference>
<evidence type="ECO:0000256" key="2">
    <source>
        <dbReference type="ARBA" id="ARBA00022737"/>
    </source>
</evidence>
<evidence type="ECO:0000256" key="3">
    <source>
        <dbReference type="ARBA" id="ARBA00023157"/>
    </source>
</evidence>
<keyword evidence="1 6" id="KW-0732">Signal</keyword>
<dbReference type="PROSITE" id="PS01180">
    <property type="entry name" value="CUB"/>
    <property type="match status" value="1"/>
</dbReference>
<proteinExistence type="predicted"/>
<dbReference type="PANTHER" id="PTHR24254">
    <property type="entry name" value="PROTHROMBIN"/>
    <property type="match status" value="1"/>
</dbReference>